<proteinExistence type="predicted"/>
<dbReference type="Proteomes" id="UP001266305">
    <property type="component" value="Unassembled WGS sequence"/>
</dbReference>
<evidence type="ECO:0000313" key="1">
    <source>
        <dbReference type="EMBL" id="KAK2119677.1"/>
    </source>
</evidence>
<organism evidence="1 2">
    <name type="scientific">Saguinus oedipus</name>
    <name type="common">Cotton-top tamarin</name>
    <name type="synonym">Oedipomidas oedipus</name>
    <dbReference type="NCBI Taxonomy" id="9490"/>
    <lineage>
        <taxon>Eukaryota</taxon>
        <taxon>Metazoa</taxon>
        <taxon>Chordata</taxon>
        <taxon>Craniata</taxon>
        <taxon>Vertebrata</taxon>
        <taxon>Euteleostomi</taxon>
        <taxon>Mammalia</taxon>
        <taxon>Eutheria</taxon>
        <taxon>Euarchontoglires</taxon>
        <taxon>Primates</taxon>
        <taxon>Haplorrhini</taxon>
        <taxon>Platyrrhini</taxon>
        <taxon>Cebidae</taxon>
        <taxon>Callitrichinae</taxon>
        <taxon>Saguinus</taxon>
    </lineage>
</organism>
<dbReference type="EMBL" id="JASSZA010000001">
    <property type="protein sequence ID" value="KAK2119677.1"/>
    <property type="molecule type" value="Genomic_DNA"/>
</dbReference>
<gene>
    <name evidence="1" type="ORF">P7K49_001063</name>
</gene>
<reference evidence="1 2" key="1">
    <citation type="submission" date="2023-05" db="EMBL/GenBank/DDBJ databases">
        <title>B98-5 Cell Line De Novo Hybrid Assembly: An Optical Mapping Approach.</title>
        <authorList>
            <person name="Kananen K."/>
            <person name="Auerbach J.A."/>
            <person name="Kautto E."/>
            <person name="Blachly J.S."/>
        </authorList>
    </citation>
    <scope>NUCLEOTIDE SEQUENCE [LARGE SCALE GENOMIC DNA]</scope>
    <source>
        <strain evidence="1">B95-8</strain>
        <tissue evidence="1">Cell line</tissue>
    </source>
</reference>
<accession>A0ABQ9WH85</accession>
<protein>
    <recommendedName>
        <fullName evidence="3">Chorein N-terminal domain-containing protein</fullName>
    </recommendedName>
</protein>
<evidence type="ECO:0000313" key="2">
    <source>
        <dbReference type="Proteomes" id="UP001266305"/>
    </source>
</evidence>
<keyword evidence="2" id="KW-1185">Reference proteome</keyword>
<evidence type="ECO:0008006" key="3">
    <source>
        <dbReference type="Google" id="ProtNLM"/>
    </source>
</evidence>
<sequence length="142" mass="15425">MVFESVVVDVLNRFLGDYVVDLDTSQLSLGIWKGNEAAAAPRPRRPPGGLSARAGSGVLGASSTLLARSSHLPPPAFRSSYVKPGGSSRASALELFIFWGEGEGHECEMKRSVIFRAERRKGPAFNSRRGALLYPWRLAVRP</sequence>
<comment type="caution">
    <text evidence="1">The sequence shown here is derived from an EMBL/GenBank/DDBJ whole genome shotgun (WGS) entry which is preliminary data.</text>
</comment>
<name>A0ABQ9WH85_SAGOE</name>